<dbReference type="PANTHER" id="PTHR48164">
    <property type="entry name" value="DOLICHYL-DIPHOSPHOOLIGOSACCHARIDE--PROTEIN GLYCOSYLTRANSFERASE SUBUNIT 4"/>
    <property type="match status" value="1"/>
</dbReference>
<evidence type="ECO:0000256" key="5">
    <source>
        <dbReference type="ARBA" id="ARBA00022824"/>
    </source>
</evidence>
<keyword evidence="6" id="KW-0735">Signal-anchor</keyword>
<feature type="transmembrane region" description="Helical" evidence="9">
    <location>
        <begin position="82"/>
        <end position="105"/>
    </location>
</feature>
<keyword evidence="11" id="KW-1185">Reference proteome</keyword>
<evidence type="ECO:0000256" key="8">
    <source>
        <dbReference type="ARBA" id="ARBA00023136"/>
    </source>
</evidence>
<evidence type="ECO:0000256" key="3">
    <source>
        <dbReference type="ARBA" id="ARBA00017662"/>
    </source>
</evidence>
<comment type="caution">
    <text evidence="10">The sequence shown here is derived from an EMBL/GenBank/DDBJ whole genome shotgun (WGS) entry which is preliminary data.</text>
</comment>
<evidence type="ECO:0000256" key="7">
    <source>
        <dbReference type="ARBA" id="ARBA00022989"/>
    </source>
</evidence>
<keyword evidence="8 9" id="KW-0472">Membrane</keyword>
<dbReference type="EMBL" id="VCHE01000017">
    <property type="protein sequence ID" value="KAB2577390.1"/>
    <property type="molecule type" value="Genomic_DNA"/>
</dbReference>
<proteinExistence type="inferred from homology"/>
<dbReference type="SUPFAM" id="SSF103464">
    <property type="entry name" value="Oligosaccharyltransferase subunit ost4p"/>
    <property type="match status" value="1"/>
</dbReference>
<dbReference type="GO" id="GO:0008250">
    <property type="term" value="C:oligosaccharyltransferase complex"/>
    <property type="evidence" value="ECO:0007669"/>
    <property type="project" value="TreeGrafter"/>
</dbReference>
<sequence>MRRRVVSTSDSKVARQAARQGLRLQLAGARQVNRYINCSPHIHPLPPHRDVALYSASQSPQDPYVPRTPRTRKQSATMITDTSLYTLAIFLGSAAMLMIVLYHFLEVNAKEGEALSNARKADAVPAAGKARS</sequence>
<reference evidence="10 11" key="1">
    <citation type="journal article" date="2019" name="Sci. Rep.">
        <title>A multi-omics analysis of the grapevine pathogen Lasiodiplodia theobromae reveals that temperature affects the expression of virulence- and pathogenicity-related genes.</title>
        <authorList>
            <person name="Felix C."/>
            <person name="Meneses R."/>
            <person name="Goncalves M.F.M."/>
            <person name="Tilleman L."/>
            <person name="Duarte A.S."/>
            <person name="Jorrin-Novo J.V."/>
            <person name="Van de Peer Y."/>
            <person name="Deforce D."/>
            <person name="Van Nieuwerburgh F."/>
            <person name="Esteves A.C."/>
            <person name="Alves A."/>
        </authorList>
    </citation>
    <scope>NUCLEOTIDE SEQUENCE [LARGE SCALE GENOMIC DNA]</scope>
    <source>
        <strain evidence="10 11">LA-SOL3</strain>
    </source>
</reference>
<evidence type="ECO:0000256" key="9">
    <source>
        <dbReference type="SAM" id="Phobius"/>
    </source>
</evidence>
<evidence type="ECO:0000313" key="10">
    <source>
        <dbReference type="EMBL" id="KAB2577390.1"/>
    </source>
</evidence>
<evidence type="ECO:0000313" key="11">
    <source>
        <dbReference type="Proteomes" id="UP000325902"/>
    </source>
</evidence>
<dbReference type="InterPro" id="IPR051307">
    <property type="entry name" value="OST4"/>
</dbReference>
<dbReference type="Pfam" id="PF10215">
    <property type="entry name" value="Ost4"/>
    <property type="match status" value="1"/>
</dbReference>
<evidence type="ECO:0000256" key="1">
    <source>
        <dbReference type="ARBA" id="ARBA00004643"/>
    </source>
</evidence>
<accession>A0A5N5DII1</accession>
<dbReference type="PANTHER" id="PTHR48164:SF1">
    <property type="entry name" value="DOLICHYL-DIPHOSPHOOLIGOSACCHARIDE--PROTEIN GLYCOSYLTRANSFERASE SUBUNIT 4"/>
    <property type="match status" value="1"/>
</dbReference>
<dbReference type="OrthoDB" id="2124077at2759"/>
<dbReference type="InterPro" id="IPR018943">
    <property type="entry name" value="Oligosaccaryltransferase"/>
</dbReference>
<evidence type="ECO:0000256" key="2">
    <source>
        <dbReference type="ARBA" id="ARBA00007685"/>
    </source>
</evidence>
<dbReference type="GO" id="GO:0018279">
    <property type="term" value="P:protein N-linked glycosylation via asparagine"/>
    <property type="evidence" value="ECO:0007669"/>
    <property type="project" value="TreeGrafter"/>
</dbReference>
<dbReference type="Proteomes" id="UP000325902">
    <property type="component" value="Unassembled WGS sequence"/>
</dbReference>
<dbReference type="InterPro" id="IPR036330">
    <property type="entry name" value="Ost4p_sf"/>
</dbReference>
<evidence type="ECO:0000256" key="4">
    <source>
        <dbReference type="ARBA" id="ARBA00022692"/>
    </source>
</evidence>
<comment type="similarity">
    <text evidence="2">Belongs to the OST4 family.</text>
</comment>
<name>A0A5N5DII1_9PEZI</name>
<dbReference type="AlphaFoldDB" id="A0A5N5DII1"/>
<comment type="subcellular location">
    <subcellularLocation>
        <location evidence="1">Endoplasmic reticulum membrane</location>
        <topology evidence="1">Single-pass type III membrane protein</topology>
    </subcellularLocation>
</comment>
<keyword evidence="7 9" id="KW-1133">Transmembrane helix</keyword>
<keyword evidence="5" id="KW-0256">Endoplasmic reticulum</keyword>
<organism evidence="10 11">
    <name type="scientific">Lasiodiplodia theobromae</name>
    <dbReference type="NCBI Taxonomy" id="45133"/>
    <lineage>
        <taxon>Eukaryota</taxon>
        <taxon>Fungi</taxon>
        <taxon>Dikarya</taxon>
        <taxon>Ascomycota</taxon>
        <taxon>Pezizomycotina</taxon>
        <taxon>Dothideomycetes</taxon>
        <taxon>Dothideomycetes incertae sedis</taxon>
        <taxon>Botryosphaeriales</taxon>
        <taxon>Botryosphaeriaceae</taxon>
        <taxon>Lasiodiplodia</taxon>
    </lineage>
</organism>
<gene>
    <name evidence="10" type="ORF">DBV05_g3882</name>
</gene>
<keyword evidence="4 9" id="KW-0812">Transmembrane</keyword>
<protein>
    <recommendedName>
        <fullName evidence="3">Dolichyl-diphosphooligosaccharide--protein glycosyltransferase subunit 4</fullName>
    </recommendedName>
</protein>
<evidence type="ECO:0000256" key="6">
    <source>
        <dbReference type="ARBA" id="ARBA00022968"/>
    </source>
</evidence>